<organism evidence="1 2">
    <name type="scientific">Hyella patelloides LEGE 07179</name>
    <dbReference type="NCBI Taxonomy" id="945734"/>
    <lineage>
        <taxon>Bacteria</taxon>
        <taxon>Bacillati</taxon>
        <taxon>Cyanobacteriota</taxon>
        <taxon>Cyanophyceae</taxon>
        <taxon>Pleurocapsales</taxon>
        <taxon>Hyellaceae</taxon>
        <taxon>Hyella</taxon>
    </lineage>
</organism>
<evidence type="ECO:0000313" key="2">
    <source>
        <dbReference type="Proteomes" id="UP000320055"/>
    </source>
</evidence>
<keyword evidence="2" id="KW-1185">Reference proteome</keyword>
<dbReference type="Proteomes" id="UP000320055">
    <property type="component" value="Unassembled WGS sequence"/>
</dbReference>
<reference evidence="1 2" key="1">
    <citation type="submission" date="2019-01" db="EMBL/GenBank/DDBJ databases">
        <authorList>
            <person name="Brito A."/>
        </authorList>
    </citation>
    <scope>NUCLEOTIDE SEQUENCE [LARGE SCALE GENOMIC DNA]</scope>
    <source>
        <strain evidence="1">1</strain>
    </source>
</reference>
<name>A0A563VQ96_9CYAN</name>
<dbReference type="EMBL" id="CAACVJ010000118">
    <property type="protein sequence ID" value="VEP13574.1"/>
    <property type="molecule type" value="Genomic_DNA"/>
</dbReference>
<accession>A0A563VQ96</accession>
<protein>
    <submittedName>
        <fullName evidence="1">Uncharacterized protein</fullName>
    </submittedName>
</protein>
<sequence length="56" mass="6447">MIVEYNTCKSVYDNCVVDVIPECNKKPQYWQPTLVIFTKLAKVTQFLGAFNVSVFI</sequence>
<dbReference type="AlphaFoldDB" id="A0A563VQ96"/>
<evidence type="ECO:0000313" key="1">
    <source>
        <dbReference type="EMBL" id="VEP13574.1"/>
    </source>
</evidence>
<proteinExistence type="predicted"/>
<gene>
    <name evidence="1" type="ORF">H1P_2040008</name>
</gene>